<sequence length="162" mass="18274">MFATMVITTISYDEVDKWDMYALTMPVTRQEMVVSKYLVMIIVNSLGGMFALIVGFIGAVIMRQTFFTEIAAMIGFIYIITYNLGSTMIPLIYKFETEKARLMLMFCALIPTALIFYIAQMDISLPGIDNAWVYVGLLIGLTVVGLIISINASLKIYQKKEF</sequence>
<proteinExistence type="predicted"/>
<feature type="transmembrane region" description="Helical" evidence="1">
    <location>
        <begin position="100"/>
        <end position="119"/>
    </location>
</feature>
<dbReference type="eggNOG" id="ENOG5032Y3S">
    <property type="taxonomic scope" value="Bacteria"/>
</dbReference>
<dbReference type="STRING" id="931626.Awo_c10160"/>
<dbReference type="KEGG" id="awo:Awo_c10160"/>
<protein>
    <submittedName>
        <fullName evidence="2">ABC transport system permease protein</fullName>
    </submittedName>
</protein>
<keyword evidence="1" id="KW-0812">Transmembrane</keyword>
<dbReference type="Proteomes" id="UP000007177">
    <property type="component" value="Chromosome"/>
</dbReference>
<keyword evidence="1" id="KW-0472">Membrane</keyword>
<feature type="transmembrane region" description="Helical" evidence="1">
    <location>
        <begin position="131"/>
        <end position="154"/>
    </location>
</feature>
<dbReference type="Pfam" id="PF13346">
    <property type="entry name" value="ABC2_membrane_5"/>
    <property type="match status" value="1"/>
</dbReference>
<organism evidence="2 3">
    <name type="scientific">Acetobacterium woodii (strain ATCC 29683 / DSM 1030 / JCM 2381 / KCTC 1655 / WB1)</name>
    <dbReference type="NCBI Taxonomy" id="931626"/>
    <lineage>
        <taxon>Bacteria</taxon>
        <taxon>Bacillati</taxon>
        <taxon>Bacillota</taxon>
        <taxon>Clostridia</taxon>
        <taxon>Eubacteriales</taxon>
        <taxon>Eubacteriaceae</taxon>
        <taxon>Acetobacterium</taxon>
    </lineage>
</organism>
<dbReference type="HOGENOM" id="CLU_102880_5_2_9"/>
<gene>
    <name evidence="2" type="ordered locus">Awo_c10160</name>
</gene>
<evidence type="ECO:0000256" key="1">
    <source>
        <dbReference type="SAM" id="Phobius"/>
    </source>
</evidence>
<keyword evidence="3" id="KW-1185">Reference proteome</keyword>
<reference evidence="2 3" key="2">
    <citation type="journal article" date="2012" name="PLoS ONE">
        <title>An ancient pathway combining carbon dioxide fixation with the generation and utilization of a sodium ion gradient for ATP synthesis.</title>
        <authorList>
            <person name="Poehlein A."/>
            <person name="Schmidt S."/>
            <person name="Kaster A.K."/>
            <person name="Goenrich M."/>
            <person name="Vollmers J."/>
            <person name="Thurmer A."/>
            <person name="Bertsch J."/>
            <person name="Schuchmann K."/>
            <person name="Voigt B."/>
            <person name="Hecker M."/>
            <person name="Daniel R."/>
            <person name="Thauer R.K."/>
            <person name="Gottschalk G."/>
            <person name="Muller V."/>
        </authorList>
    </citation>
    <scope>NUCLEOTIDE SEQUENCE [LARGE SCALE GENOMIC DNA]</scope>
    <source>
        <strain evidence="3">ATCC 29683 / DSM 1030 / JCM 2381 / KCTC 1655 / WB1</strain>
    </source>
</reference>
<feature type="transmembrane region" description="Helical" evidence="1">
    <location>
        <begin position="70"/>
        <end position="93"/>
    </location>
</feature>
<evidence type="ECO:0000313" key="3">
    <source>
        <dbReference type="Proteomes" id="UP000007177"/>
    </source>
</evidence>
<reference evidence="3" key="1">
    <citation type="submission" date="2011-07" db="EMBL/GenBank/DDBJ databases">
        <title>Complete genome sequence of Acetobacterium woodii.</title>
        <authorList>
            <person name="Poehlein A."/>
            <person name="Schmidt S."/>
            <person name="Kaster A.-K."/>
            <person name="Goenrich M."/>
            <person name="Vollmers J."/>
            <person name="Thuermer A."/>
            <person name="Gottschalk G."/>
            <person name="Thauer R.K."/>
            <person name="Daniel R."/>
            <person name="Mueller V."/>
        </authorList>
    </citation>
    <scope>NUCLEOTIDE SEQUENCE [LARGE SCALE GENOMIC DNA]</scope>
    <source>
        <strain evidence="3">ATCC 29683 / DSM 1030 / JCM 2381 / KCTC 1655 / WB1</strain>
    </source>
</reference>
<evidence type="ECO:0000313" key="2">
    <source>
        <dbReference type="EMBL" id="AFA47802.1"/>
    </source>
</evidence>
<keyword evidence="1" id="KW-1133">Transmembrane helix</keyword>
<feature type="transmembrane region" description="Helical" evidence="1">
    <location>
        <begin position="37"/>
        <end position="58"/>
    </location>
</feature>
<accession>H6LCM0</accession>
<name>H6LCM0_ACEWD</name>
<dbReference type="InterPro" id="IPR025699">
    <property type="entry name" value="ABC2_memb-like"/>
</dbReference>
<dbReference type="EMBL" id="CP002987">
    <property type="protein sequence ID" value="AFA47802.1"/>
    <property type="molecule type" value="Genomic_DNA"/>
</dbReference>
<dbReference type="AlphaFoldDB" id="H6LCM0"/>